<dbReference type="CDD" id="cd11043">
    <property type="entry name" value="CYP90-like"/>
    <property type="match status" value="1"/>
</dbReference>
<dbReference type="GO" id="GO:0010268">
    <property type="term" value="P:brassinosteroid homeostasis"/>
    <property type="evidence" value="ECO:0007669"/>
    <property type="project" value="TreeGrafter"/>
</dbReference>
<evidence type="ECO:0000256" key="3">
    <source>
        <dbReference type="ARBA" id="ARBA00022692"/>
    </source>
</evidence>
<comment type="subcellular location">
    <subcellularLocation>
        <location evidence="1">Membrane</location>
        <topology evidence="1">Single-pass membrane protein</topology>
    </subcellularLocation>
</comment>
<evidence type="ECO:0000256" key="9">
    <source>
        <dbReference type="SAM" id="Phobius"/>
    </source>
</evidence>
<dbReference type="AlphaFoldDB" id="A0AAW1YIW8"/>
<name>A0AAW1YIW8_RUBAR</name>
<dbReference type="GO" id="GO:0016705">
    <property type="term" value="F:oxidoreductase activity, acting on paired donors, with incorporation or reduction of molecular oxygen"/>
    <property type="evidence" value="ECO:0007669"/>
    <property type="project" value="InterPro"/>
</dbReference>
<dbReference type="InterPro" id="IPR001128">
    <property type="entry name" value="Cyt_P450"/>
</dbReference>
<feature type="binding site" description="axial binding residue" evidence="7">
    <location>
        <position position="435"/>
    </location>
    <ligand>
        <name>heme</name>
        <dbReference type="ChEBI" id="CHEBI:30413"/>
    </ligand>
    <ligandPart>
        <name>Fe</name>
        <dbReference type="ChEBI" id="CHEBI:18248"/>
    </ligandPart>
</feature>
<dbReference type="EMBL" id="JBEDUW010000001">
    <property type="protein sequence ID" value="KAK9948562.1"/>
    <property type="molecule type" value="Genomic_DNA"/>
</dbReference>
<dbReference type="GO" id="GO:0016125">
    <property type="term" value="P:sterol metabolic process"/>
    <property type="evidence" value="ECO:0007669"/>
    <property type="project" value="TreeGrafter"/>
</dbReference>
<dbReference type="FunFam" id="1.10.630.10:FF:000086">
    <property type="entry name" value="cytochrome P450 90A1-like isoform X1"/>
    <property type="match status" value="1"/>
</dbReference>
<dbReference type="InterPro" id="IPR002401">
    <property type="entry name" value="Cyt_P450_E_grp-I"/>
</dbReference>
<dbReference type="GO" id="GO:0004497">
    <property type="term" value="F:monooxygenase activity"/>
    <property type="evidence" value="ECO:0007669"/>
    <property type="project" value="UniProtKB-KW"/>
</dbReference>
<keyword evidence="6 7" id="KW-0408">Iron</keyword>
<dbReference type="SUPFAM" id="SSF48264">
    <property type="entry name" value="Cytochrome P450"/>
    <property type="match status" value="1"/>
</dbReference>
<gene>
    <name evidence="10" type="ORF">M0R45_004131</name>
</gene>
<evidence type="ECO:0000256" key="1">
    <source>
        <dbReference type="ARBA" id="ARBA00004167"/>
    </source>
</evidence>
<accession>A0AAW1YIW8</accession>
<dbReference type="Pfam" id="PF00067">
    <property type="entry name" value="p450"/>
    <property type="match status" value="1"/>
</dbReference>
<dbReference type="PRINTS" id="PR00463">
    <property type="entry name" value="EP450I"/>
</dbReference>
<dbReference type="InterPro" id="IPR036396">
    <property type="entry name" value="Cyt_P450_sf"/>
</dbReference>
<keyword evidence="3 9" id="KW-0812">Transmembrane</keyword>
<evidence type="ECO:0000256" key="4">
    <source>
        <dbReference type="ARBA" id="ARBA00022723"/>
    </source>
</evidence>
<keyword evidence="4 7" id="KW-0479">Metal-binding</keyword>
<keyword evidence="8" id="KW-0503">Monooxygenase</keyword>
<keyword evidence="11" id="KW-1185">Reference proteome</keyword>
<keyword evidence="9" id="KW-0472">Membrane</keyword>
<dbReference type="PANTHER" id="PTHR24286:SF235">
    <property type="entry name" value="CYTOCHROME P450"/>
    <property type="match status" value="1"/>
</dbReference>
<dbReference type="GO" id="GO:0020037">
    <property type="term" value="F:heme binding"/>
    <property type="evidence" value="ECO:0007669"/>
    <property type="project" value="InterPro"/>
</dbReference>
<keyword evidence="5 9" id="KW-1133">Transmembrane helix</keyword>
<keyword evidence="8" id="KW-0560">Oxidoreductase</keyword>
<reference evidence="10 11" key="1">
    <citation type="journal article" date="2023" name="G3 (Bethesda)">
        <title>A chromosome-length genome assembly and annotation of blackberry (Rubus argutus, cv. 'Hillquist').</title>
        <authorList>
            <person name="Bruna T."/>
            <person name="Aryal R."/>
            <person name="Dudchenko O."/>
            <person name="Sargent D.J."/>
            <person name="Mead D."/>
            <person name="Buti M."/>
            <person name="Cavallini A."/>
            <person name="Hytonen T."/>
            <person name="Andres J."/>
            <person name="Pham M."/>
            <person name="Weisz D."/>
            <person name="Mascagni F."/>
            <person name="Usai G."/>
            <person name="Natali L."/>
            <person name="Bassil N."/>
            <person name="Fernandez G.E."/>
            <person name="Lomsadze A."/>
            <person name="Armour M."/>
            <person name="Olukolu B."/>
            <person name="Poorten T."/>
            <person name="Britton C."/>
            <person name="Davik J."/>
            <person name="Ashrafi H."/>
            <person name="Aiden E.L."/>
            <person name="Borodovsky M."/>
            <person name="Worthington M."/>
        </authorList>
    </citation>
    <scope>NUCLEOTIDE SEQUENCE [LARGE SCALE GENOMIC DNA]</scope>
    <source>
        <strain evidence="10">PI 553951</strain>
    </source>
</reference>
<dbReference type="PRINTS" id="PR00385">
    <property type="entry name" value="P450"/>
</dbReference>
<evidence type="ECO:0000256" key="7">
    <source>
        <dbReference type="PIRSR" id="PIRSR602401-1"/>
    </source>
</evidence>
<evidence type="ECO:0000313" key="10">
    <source>
        <dbReference type="EMBL" id="KAK9948562.1"/>
    </source>
</evidence>
<sequence length="487" mass="55774">MFSPLKEDLLLHVHKYYETIILAVVSIGVTFFFLKFACGKVAISYRGHIRGRLGLPFIGETISFLSATNSTKGCYEFVRLRRHWYGKWFKTRIFGKIHVFVPSAEGARTIFSNDFANFNKGYVKSMADCVGEKSLLCVPHENHRRIRRLLSDPFSMNSLSQFVQKFDKMLCQKLKKLEEGGKSFVVLEFGMKMTFDAMCSMLMSVTEDSLLRKIERDCTAVSNAMLSFPVMIPGTRYYKGIKARRRLMETFKDMIDRRRSAKESPEDFLQSMLDRDSCPPNEKLQDSEIMDNLLTLIIAGQTTTAAAIMWSVKFLDENKEAQDRLREEQLSIAKSKPGGASVALEDFKNMPYCLKVVKETLRMANVLLWFPRVALSDCTIQGFEIKKGWHANIDATCIHYDPDLYAEPMQFNPDRFDEIQKPYSFIPFGSGPRTCIGINMAKVTMLVFLHRLTSGYRWTVDDLDTSLEKKAHIPRLRSGCPITLKAL</sequence>
<dbReference type="InterPro" id="IPR017972">
    <property type="entry name" value="Cyt_P450_CS"/>
</dbReference>
<dbReference type="GO" id="GO:0016132">
    <property type="term" value="P:brassinosteroid biosynthetic process"/>
    <property type="evidence" value="ECO:0007669"/>
    <property type="project" value="TreeGrafter"/>
</dbReference>
<dbReference type="Proteomes" id="UP001457282">
    <property type="component" value="Unassembled WGS sequence"/>
</dbReference>
<dbReference type="Gene3D" id="1.10.630.10">
    <property type="entry name" value="Cytochrome P450"/>
    <property type="match status" value="1"/>
</dbReference>
<comment type="similarity">
    <text evidence="2 8">Belongs to the cytochrome P450 family.</text>
</comment>
<evidence type="ECO:0000256" key="5">
    <source>
        <dbReference type="ARBA" id="ARBA00022989"/>
    </source>
</evidence>
<dbReference type="GO" id="GO:0016020">
    <property type="term" value="C:membrane"/>
    <property type="evidence" value="ECO:0007669"/>
    <property type="project" value="UniProtKB-SubCell"/>
</dbReference>
<comment type="cofactor">
    <cofactor evidence="7">
        <name>heme</name>
        <dbReference type="ChEBI" id="CHEBI:30413"/>
    </cofactor>
</comment>
<protein>
    <submittedName>
        <fullName evidence="10">Uncharacterized protein</fullName>
    </submittedName>
</protein>
<dbReference type="GO" id="GO:0005506">
    <property type="term" value="F:iron ion binding"/>
    <property type="evidence" value="ECO:0007669"/>
    <property type="project" value="InterPro"/>
</dbReference>
<dbReference type="PANTHER" id="PTHR24286">
    <property type="entry name" value="CYTOCHROME P450 26"/>
    <property type="match status" value="1"/>
</dbReference>
<comment type="caution">
    <text evidence="10">The sequence shown here is derived from an EMBL/GenBank/DDBJ whole genome shotgun (WGS) entry which is preliminary data.</text>
</comment>
<feature type="transmembrane region" description="Helical" evidence="9">
    <location>
        <begin position="20"/>
        <end position="43"/>
    </location>
</feature>
<organism evidence="10 11">
    <name type="scientific">Rubus argutus</name>
    <name type="common">Southern blackberry</name>
    <dbReference type="NCBI Taxonomy" id="59490"/>
    <lineage>
        <taxon>Eukaryota</taxon>
        <taxon>Viridiplantae</taxon>
        <taxon>Streptophyta</taxon>
        <taxon>Embryophyta</taxon>
        <taxon>Tracheophyta</taxon>
        <taxon>Spermatophyta</taxon>
        <taxon>Magnoliopsida</taxon>
        <taxon>eudicotyledons</taxon>
        <taxon>Gunneridae</taxon>
        <taxon>Pentapetalae</taxon>
        <taxon>rosids</taxon>
        <taxon>fabids</taxon>
        <taxon>Rosales</taxon>
        <taxon>Rosaceae</taxon>
        <taxon>Rosoideae</taxon>
        <taxon>Rosoideae incertae sedis</taxon>
        <taxon>Rubus</taxon>
    </lineage>
</organism>
<evidence type="ECO:0000313" key="11">
    <source>
        <dbReference type="Proteomes" id="UP001457282"/>
    </source>
</evidence>
<proteinExistence type="inferred from homology"/>
<keyword evidence="7 8" id="KW-0349">Heme</keyword>
<evidence type="ECO:0000256" key="8">
    <source>
        <dbReference type="RuleBase" id="RU000461"/>
    </source>
</evidence>
<evidence type="ECO:0000256" key="6">
    <source>
        <dbReference type="ARBA" id="ARBA00023004"/>
    </source>
</evidence>
<dbReference type="PROSITE" id="PS00086">
    <property type="entry name" value="CYTOCHROME_P450"/>
    <property type="match status" value="1"/>
</dbReference>
<evidence type="ECO:0000256" key="2">
    <source>
        <dbReference type="ARBA" id="ARBA00010617"/>
    </source>
</evidence>